<evidence type="ECO:0000259" key="5">
    <source>
        <dbReference type="Pfam" id="PF00849"/>
    </source>
</evidence>
<keyword evidence="3" id="KW-0694">RNA-binding</keyword>
<dbReference type="Pfam" id="PF00849">
    <property type="entry name" value="PseudoU_synth_2"/>
    <property type="match status" value="1"/>
</dbReference>
<dbReference type="NCBIfam" id="TIGR00005">
    <property type="entry name" value="rluA_subfam"/>
    <property type="match status" value="1"/>
</dbReference>
<evidence type="ECO:0000256" key="3">
    <source>
        <dbReference type="PROSITE-ProRule" id="PRU00182"/>
    </source>
</evidence>
<dbReference type="GO" id="GO:0003723">
    <property type="term" value="F:RNA binding"/>
    <property type="evidence" value="ECO:0007669"/>
    <property type="project" value="UniProtKB-KW"/>
</dbReference>
<evidence type="ECO:0000313" key="7">
    <source>
        <dbReference type="Proteomes" id="UP000694001"/>
    </source>
</evidence>
<reference evidence="6" key="1">
    <citation type="submission" date="2021-06" db="EMBL/GenBank/DDBJ databases">
        <title>Elioraea tepida, sp. nov., a moderately thermophilic aerobic anoxygenic phototrophic bacterium isolated from an alkaline siliceous hot spring mat community in Yellowstone National Park, WY, USA.</title>
        <authorList>
            <person name="Saini M.K."/>
            <person name="Yoshida S."/>
            <person name="Sebastian A."/>
            <person name="Hirose S."/>
            <person name="Hara E."/>
            <person name="Tamaki H."/>
            <person name="Soulier N.T."/>
            <person name="Albert I."/>
            <person name="Hanada S."/>
            <person name="Bryant D.A."/>
            <person name="Tank M."/>
        </authorList>
    </citation>
    <scope>NUCLEOTIDE SEQUENCE</scope>
    <source>
        <strain evidence="6">MS-P2</strain>
    </source>
</reference>
<proteinExistence type="inferred from homology"/>
<feature type="domain" description="Pseudouridine synthase RsuA/RluA-like" evidence="5">
    <location>
        <begin position="96"/>
        <end position="249"/>
    </location>
</feature>
<dbReference type="KEGG" id="elio:KO353_12305"/>
<dbReference type="PANTHER" id="PTHR21600:SF87">
    <property type="entry name" value="RNA PSEUDOURIDYLATE SYNTHASE DOMAIN-CONTAINING PROTEIN 1"/>
    <property type="match status" value="1"/>
</dbReference>
<evidence type="ECO:0000256" key="2">
    <source>
        <dbReference type="PIRSR" id="PIRSR606225-1"/>
    </source>
</evidence>
<dbReference type="GO" id="GO:0000455">
    <property type="term" value="P:enzyme-directed rRNA pseudouridine synthesis"/>
    <property type="evidence" value="ECO:0007669"/>
    <property type="project" value="TreeGrafter"/>
</dbReference>
<accession>A0A975U6H2</accession>
<organism evidence="6 7">
    <name type="scientific">Elioraea tepida</name>
    <dbReference type="NCBI Taxonomy" id="2843330"/>
    <lineage>
        <taxon>Bacteria</taxon>
        <taxon>Pseudomonadati</taxon>
        <taxon>Pseudomonadota</taxon>
        <taxon>Alphaproteobacteria</taxon>
        <taxon>Acetobacterales</taxon>
        <taxon>Elioraeaceae</taxon>
        <taxon>Elioraea</taxon>
    </lineage>
</organism>
<dbReference type="RefSeq" id="WP_218287380.1">
    <property type="nucleotide sequence ID" value="NZ_CP076448.1"/>
</dbReference>
<dbReference type="GO" id="GO:0009982">
    <property type="term" value="F:pseudouridine synthase activity"/>
    <property type="evidence" value="ECO:0007669"/>
    <property type="project" value="InterPro"/>
</dbReference>
<gene>
    <name evidence="6" type="ORF">KO353_12305</name>
</gene>
<feature type="active site" evidence="2">
    <location>
        <position position="139"/>
    </location>
</feature>
<dbReference type="EC" id="5.4.99.-" evidence="4"/>
<comment type="similarity">
    <text evidence="1 4">Belongs to the pseudouridine synthase RluA family.</text>
</comment>
<evidence type="ECO:0000256" key="4">
    <source>
        <dbReference type="RuleBase" id="RU362028"/>
    </source>
</evidence>
<dbReference type="Proteomes" id="UP000694001">
    <property type="component" value="Chromosome"/>
</dbReference>
<dbReference type="InterPro" id="IPR006145">
    <property type="entry name" value="PsdUridine_synth_RsuA/RluA"/>
</dbReference>
<name>A0A975U6H2_9PROT</name>
<dbReference type="EMBL" id="CP076448">
    <property type="protein sequence ID" value="QXM26328.1"/>
    <property type="molecule type" value="Genomic_DNA"/>
</dbReference>
<dbReference type="InterPro" id="IPR050188">
    <property type="entry name" value="RluA_PseudoU_synthase"/>
</dbReference>
<dbReference type="InterPro" id="IPR006224">
    <property type="entry name" value="PsdUridine_synth_RluA-like_CS"/>
</dbReference>
<keyword evidence="7" id="KW-1185">Reference proteome</keyword>
<dbReference type="AlphaFoldDB" id="A0A975U6H2"/>
<dbReference type="PANTHER" id="PTHR21600">
    <property type="entry name" value="MITOCHONDRIAL RNA PSEUDOURIDINE SYNTHASE"/>
    <property type="match status" value="1"/>
</dbReference>
<evidence type="ECO:0000313" key="6">
    <source>
        <dbReference type="EMBL" id="QXM26328.1"/>
    </source>
</evidence>
<comment type="function">
    <text evidence="4">Responsible for synthesis of pseudouridine from uracil.</text>
</comment>
<protein>
    <recommendedName>
        <fullName evidence="4">Pseudouridine synthase</fullName>
        <ecNumber evidence="4">5.4.99.-</ecNumber>
    </recommendedName>
</protein>
<sequence length="324" mass="35468">MRTVGEDEGDIRLDRWFRRHFPNLAHGALEKLLRTGQIRVDGRRAEAGTRLAAGQVVRIPPLGERAAMPKPAPEARLDPHLVKDLHARVLWRDDSVIAIDKPFGLPVQGGPGITRSLDSLLDAYRFGSDERPRLVHRLDRDTTGVLLLARTPRAASRLAAAFRSRDAVKTYWAVVVGRPHPLEGRIDAALAKRSGARGERVTVAEEGDEDAARAVTDYRTVEFAGKTASWLELTPLTGRTHQLRVHCAAIGCPILGDAKYAGAAALLEGFPERLHLHARRIVIPHPEGGVLSVEAKLPTHIEETFAALGFTAPKPKRPSRGRPG</sequence>
<dbReference type="CDD" id="cd02869">
    <property type="entry name" value="PseudoU_synth_RluA_like"/>
    <property type="match status" value="1"/>
</dbReference>
<dbReference type="PROSITE" id="PS50889">
    <property type="entry name" value="S4"/>
    <property type="match status" value="1"/>
</dbReference>
<dbReference type="InterPro" id="IPR006225">
    <property type="entry name" value="PsdUridine_synth_RluC/D"/>
</dbReference>
<comment type="catalytic activity">
    <reaction evidence="4">
        <text>a uridine in RNA = a pseudouridine in RNA</text>
        <dbReference type="Rhea" id="RHEA:48348"/>
        <dbReference type="Rhea" id="RHEA-COMP:12068"/>
        <dbReference type="Rhea" id="RHEA-COMP:12069"/>
        <dbReference type="ChEBI" id="CHEBI:65314"/>
        <dbReference type="ChEBI" id="CHEBI:65315"/>
    </reaction>
</comment>
<dbReference type="PROSITE" id="PS01129">
    <property type="entry name" value="PSI_RLU"/>
    <property type="match status" value="1"/>
</dbReference>
<evidence type="ECO:0000256" key="1">
    <source>
        <dbReference type="ARBA" id="ARBA00010876"/>
    </source>
</evidence>
<keyword evidence="4" id="KW-0413">Isomerase</keyword>